<dbReference type="GO" id="GO:0016036">
    <property type="term" value="P:cellular response to phosphate starvation"/>
    <property type="evidence" value="ECO:0007669"/>
    <property type="project" value="TreeGrafter"/>
</dbReference>
<evidence type="ECO:0000259" key="15">
    <source>
        <dbReference type="PROSITE" id="PS50885"/>
    </source>
</evidence>
<dbReference type="CDD" id="cd00075">
    <property type="entry name" value="HATPase"/>
    <property type="match status" value="1"/>
</dbReference>
<dbReference type="SUPFAM" id="SSF47384">
    <property type="entry name" value="Homodimeric domain of signal transducing histidine kinase"/>
    <property type="match status" value="1"/>
</dbReference>
<name>A0A1A5YEJ4_9BACL</name>
<sequence>MQRGQRRIVSLLRRSTLRRQLLVRSLLLMSILFLLVGIFQYLFMQNFLYRNKAEGLQAQISALPPIWLQATGIESNRDKITEGMEMPPVLLPPGVLIHYIDKAGSPHPLRGTSEDRAVTFTAEEYHLIRTRLEAWEMEPHYIIKEVDGGSSLVVFRLAGRPGSSDHTLIQASADLAPLTQQLMTQLGIYGVLTVLALGAGLLLNVPLLRRTLMPLSNVVAAAEVTDAGNLSKRVPESQGQEEIDRLSVAFNGMLARLDQAFAAERDMTEQMRRFIADASHELRTPLTSISGFIEVLQRGAAASPVQLDKALESMNQEASRLHQLVEDLLQLVKLDQAPQLVLSKLMLNELLEEMEQQLAILAKDRELKLKLQNNVRVSGDSGKLKQVVLNLVQNAVQHTSSNGSITVSLKAEEEFAILEVADNGTGIEETHLPHLFERFYRGEASRSRRKGGAGLGLAISKTIINAHQGDITVWSKPGQGTIFQITLPLYEDSNS</sequence>
<dbReference type="SMART" id="SM00387">
    <property type="entry name" value="HATPase_c"/>
    <property type="match status" value="1"/>
</dbReference>
<dbReference type="Proteomes" id="UP000092024">
    <property type="component" value="Unassembled WGS sequence"/>
</dbReference>
<keyword evidence="11 13" id="KW-0472">Membrane</keyword>
<dbReference type="STRING" id="1844972.A7K91_11445"/>
<evidence type="ECO:0000256" key="9">
    <source>
        <dbReference type="ARBA" id="ARBA00022840"/>
    </source>
</evidence>
<dbReference type="SUPFAM" id="SSF158472">
    <property type="entry name" value="HAMP domain-like"/>
    <property type="match status" value="1"/>
</dbReference>
<dbReference type="InterPro" id="IPR005467">
    <property type="entry name" value="His_kinase_dom"/>
</dbReference>
<comment type="catalytic activity">
    <reaction evidence="1">
        <text>ATP + protein L-histidine = ADP + protein N-phospho-L-histidine.</text>
        <dbReference type="EC" id="2.7.13.3"/>
    </reaction>
</comment>
<dbReference type="Gene3D" id="1.10.287.130">
    <property type="match status" value="1"/>
</dbReference>
<dbReference type="Pfam" id="PF02518">
    <property type="entry name" value="HATPase_c"/>
    <property type="match status" value="1"/>
</dbReference>
<evidence type="ECO:0000313" key="16">
    <source>
        <dbReference type="EMBL" id="OBR64008.1"/>
    </source>
</evidence>
<dbReference type="EMBL" id="LYPA01000068">
    <property type="protein sequence ID" value="OBR64008.1"/>
    <property type="molecule type" value="Genomic_DNA"/>
</dbReference>
<evidence type="ECO:0000256" key="8">
    <source>
        <dbReference type="ARBA" id="ARBA00022777"/>
    </source>
</evidence>
<gene>
    <name evidence="16" type="ORF">A7K91_11445</name>
</gene>
<dbReference type="GO" id="GO:0005886">
    <property type="term" value="C:plasma membrane"/>
    <property type="evidence" value="ECO:0007669"/>
    <property type="project" value="UniProtKB-SubCell"/>
</dbReference>
<keyword evidence="7" id="KW-0547">Nucleotide-binding</keyword>
<evidence type="ECO:0000256" key="13">
    <source>
        <dbReference type="SAM" id="Phobius"/>
    </source>
</evidence>
<keyword evidence="12" id="KW-0175">Coiled coil</keyword>
<keyword evidence="13" id="KW-0812">Transmembrane</keyword>
<evidence type="ECO:0000256" key="11">
    <source>
        <dbReference type="ARBA" id="ARBA00023136"/>
    </source>
</evidence>
<keyword evidence="17" id="KW-1185">Reference proteome</keyword>
<evidence type="ECO:0000256" key="4">
    <source>
        <dbReference type="ARBA" id="ARBA00022475"/>
    </source>
</evidence>
<keyword evidence="8" id="KW-0418">Kinase</keyword>
<dbReference type="GO" id="GO:0004721">
    <property type="term" value="F:phosphoprotein phosphatase activity"/>
    <property type="evidence" value="ECO:0007669"/>
    <property type="project" value="TreeGrafter"/>
</dbReference>
<dbReference type="FunFam" id="1.10.287.130:FF:000001">
    <property type="entry name" value="Two-component sensor histidine kinase"/>
    <property type="match status" value="1"/>
</dbReference>
<dbReference type="Gene3D" id="6.10.340.10">
    <property type="match status" value="1"/>
</dbReference>
<organism evidence="16 17">
    <name type="scientific">Paenibacillus oryzae</name>
    <dbReference type="NCBI Taxonomy" id="1844972"/>
    <lineage>
        <taxon>Bacteria</taxon>
        <taxon>Bacillati</taxon>
        <taxon>Bacillota</taxon>
        <taxon>Bacilli</taxon>
        <taxon>Bacillales</taxon>
        <taxon>Paenibacillaceae</taxon>
        <taxon>Paenibacillus</taxon>
    </lineage>
</organism>
<protein>
    <recommendedName>
        <fullName evidence="3">histidine kinase</fullName>
        <ecNumber evidence="3">2.7.13.3</ecNumber>
    </recommendedName>
</protein>
<dbReference type="SMART" id="SM00388">
    <property type="entry name" value="HisKA"/>
    <property type="match status" value="1"/>
</dbReference>
<dbReference type="FunFam" id="3.30.565.10:FF:000006">
    <property type="entry name" value="Sensor histidine kinase WalK"/>
    <property type="match status" value="1"/>
</dbReference>
<evidence type="ECO:0000256" key="12">
    <source>
        <dbReference type="SAM" id="Coils"/>
    </source>
</evidence>
<dbReference type="Gene3D" id="3.30.565.10">
    <property type="entry name" value="Histidine kinase-like ATPase, C-terminal domain"/>
    <property type="match status" value="1"/>
</dbReference>
<feature type="transmembrane region" description="Helical" evidence="13">
    <location>
        <begin position="186"/>
        <end position="207"/>
    </location>
</feature>
<dbReference type="GO" id="GO:0005524">
    <property type="term" value="F:ATP binding"/>
    <property type="evidence" value="ECO:0007669"/>
    <property type="project" value="UniProtKB-KW"/>
</dbReference>
<dbReference type="InterPro" id="IPR036097">
    <property type="entry name" value="HisK_dim/P_sf"/>
</dbReference>
<dbReference type="PANTHER" id="PTHR45453:SF1">
    <property type="entry name" value="PHOSPHATE REGULON SENSOR PROTEIN PHOR"/>
    <property type="match status" value="1"/>
</dbReference>
<evidence type="ECO:0000256" key="1">
    <source>
        <dbReference type="ARBA" id="ARBA00000085"/>
    </source>
</evidence>
<reference evidence="16 17" key="1">
    <citation type="submission" date="2016-05" db="EMBL/GenBank/DDBJ databases">
        <title>Paenibacillus oryzae. sp. nov., isolated from the rice root.</title>
        <authorList>
            <person name="Zhang J."/>
            <person name="Zhang X."/>
        </authorList>
    </citation>
    <scope>NUCLEOTIDE SEQUENCE [LARGE SCALE GENOMIC DNA]</scope>
    <source>
        <strain evidence="16 17">1DrF-4</strain>
    </source>
</reference>
<dbReference type="PANTHER" id="PTHR45453">
    <property type="entry name" value="PHOSPHATE REGULON SENSOR PROTEIN PHOR"/>
    <property type="match status" value="1"/>
</dbReference>
<evidence type="ECO:0000256" key="3">
    <source>
        <dbReference type="ARBA" id="ARBA00012438"/>
    </source>
</evidence>
<proteinExistence type="predicted"/>
<dbReference type="InterPro" id="IPR003661">
    <property type="entry name" value="HisK_dim/P_dom"/>
</dbReference>
<keyword evidence="6" id="KW-0808">Transferase</keyword>
<accession>A0A1A5YEJ4</accession>
<keyword evidence="4" id="KW-1003">Cell membrane</keyword>
<comment type="subcellular location">
    <subcellularLocation>
        <location evidence="2">Cell membrane</location>
        <topology evidence="2">Multi-pass membrane protein</topology>
    </subcellularLocation>
</comment>
<dbReference type="PROSITE" id="PS50885">
    <property type="entry name" value="HAMP"/>
    <property type="match status" value="1"/>
</dbReference>
<dbReference type="SUPFAM" id="SSF55874">
    <property type="entry name" value="ATPase domain of HSP90 chaperone/DNA topoisomerase II/histidine kinase"/>
    <property type="match status" value="1"/>
</dbReference>
<evidence type="ECO:0000259" key="14">
    <source>
        <dbReference type="PROSITE" id="PS50109"/>
    </source>
</evidence>
<feature type="domain" description="Histidine kinase" evidence="14">
    <location>
        <begin position="277"/>
        <end position="491"/>
    </location>
</feature>
<dbReference type="InterPro" id="IPR050351">
    <property type="entry name" value="BphY/WalK/GraS-like"/>
</dbReference>
<evidence type="ECO:0000256" key="2">
    <source>
        <dbReference type="ARBA" id="ARBA00004651"/>
    </source>
</evidence>
<keyword evidence="10" id="KW-0902">Two-component regulatory system</keyword>
<keyword evidence="5" id="KW-0597">Phosphoprotein</keyword>
<dbReference type="PRINTS" id="PR00344">
    <property type="entry name" value="BCTRLSENSOR"/>
</dbReference>
<dbReference type="InterPro" id="IPR003660">
    <property type="entry name" value="HAMP_dom"/>
</dbReference>
<comment type="caution">
    <text evidence="16">The sequence shown here is derived from an EMBL/GenBank/DDBJ whole genome shotgun (WGS) entry which is preliminary data.</text>
</comment>
<evidence type="ECO:0000313" key="17">
    <source>
        <dbReference type="Proteomes" id="UP000092024"/>
    </source>
</evidence>
<dbReference type="Pfam" id="PF00512">
    <property type="entry name" value="HisKA"/>
    <property type="match status" value="1"/>
</dbReference>
<dbReference type="InterPro" id="IPR004358">
    <property type="entry name" value="Sig_transdc_His_kin-like_C"/>
</dbReference>
<evidence type="ECO:0000256" key="7">
    <source>
        <dbReference type="ARBA" id="ARBA00022741"/>
    </source>
</evidence>
<dbReference type="AlphaFoldDB" id="A0A1A5YEJ4"/>
<dbReference type="InterPro" id="IPR036890">
    <property type="entry name" value="HATPase_C_sf"/>
</dbReference>
<keyword evidence="13" id="KW-1133">Transmembrane helix</keyword>
<dbReference type="EC" id="2.7.13.3" evidence="3"/>
<dbReference type="InterPro" id="IPR003594">
    <property type="entry name" value="HATPase_dom"/>
</dbReference>
<dbReference type="GO" id="GO:0000155">
    <property type="term" value="F:phosphorelay sensor kinase activity"/>
    <property type="evidence" value="ECO:0007669"/>
    <property type="project" value="InterPro"/>
</dbReference>
<dbReference type="SMART" id="SM00304">
    <property type="entry name" value="HAMP"/>
    <property type="match status" value="1"/>
</dbReference>
<evidence type="ECO:0000256" key="6">
    <source>
        <dbReference type="ARBA" id="ARBA00022679"/>
    </source>
</evidence>
<evidence type="ECO:0000256" key="10">
    <source>
        <dbReference type="ARBA" id="ARBA00023012"/>
    </source>
</evidence>
<evidence type="ECO:0000256" key="5">
    <source>
        <dbReference type="ARBA" id="ARBA00022553"/>
    </source>
</evidence>
<feature type="coiled-coil region" evidence="12">
    <location>
        <begin position="311"/>
        <end position="364"/>
    </location>
</feature>
<feature type="domain" description="HAMP" evidence="15">
    <location>
        <begin position="209"/>
        <end position="262"/>
    </location>
</feature>
<keyword evidence="9" id="KW-0067">ATP-binding</keyword>
<dbReference type="PROSITE" id="PS50109">
    <property type="entry name" value="HIS_KIN"/>
    <property type="match status" value="1"/>
</dbReference>
<dbReference type="CDD" id="cd00082">
    <property type="entry name" value="HisKA"/>
    <property type="match status" value="1"/>
</dbReference>
<dbReference type="CDD" id="cd06225">
    <property type="entry name" value="HAMP"/>
    <property type="match status" value="1"/>
</dbReference>
<feature type="transmembrane region" description="Helical" evidence="13">
    <location>
        <begin position="21"/>
        <end position="43"/>
    </location>
</feature>
<dbReference type="Pfam" id="PF00672">
    <property type="entry name" value="HAMP"/>
    <property type="match status" value="1"/>
</dbReference>